<dbReference type="PANTHER" id="PTHR34047:SF8">
    <property type="entry name" value="PROTEIN YKFC"/>
    <property type="match status" value="1"/>
</dbReference>
<dbReference type="AlphaFoldDB" id="A0A3P3TDX0"/>
<comment type="caution">
    <text evidence="2">The sequence shown here is derived from an EMBL/GenBank/DDBJ whole genome shotgun (WGS) entry which is preliminary data.</text>
</comment>
<reference evidence="2 3" key="1">
    <citation type="submission" date="2018-11" db="EMBL/GenBank/DDBJ databases">
        <title>Genome sequencing of Paenibacillus sp. KCOM 3021 (= ChDC PVNT-B20).</title>
        <authorList>
            <person name="Kook J.-K."/>
            <person name="Park S.-N."/>
            <person name="Lim Y.K."/>
        </authorList>
    </citation>
    <scope>NUCLEOTIDE SEQUENCE [LARGE SCALE GENOMIC DNA]</scope>
    <source>
        <strain evidence="2 3">KCOM 3021</strain>
    </source>
</reference>
<feature type="domain" description="Reverse transcriptase" evidence="1">
    <location>
        <begin position="72"/>
        <end position="299"/>
    </location>
</feature>
<proteinExistence type="predicted"/>
<evidence type="ECO:0000313" key="3">
    <source>
        <dbReference type="Proteomes" id="UP000267017"/>
    </source>
</evidence>
<dbReference type="InterPro" id="IPR043502">
    <property type="entry name" value="DNA/RNA_pol_sf"/>
</dbReference>
<dbReference type="Pfam" id="PF00078">
    <property type="entry name" value="RVT_1"/>
    <property type="match status" value="1"/>
</dbReference>
<dbReference type="InterPro" id="IPR000477">
    <property type="entry name" value="RT_dom"/>
</dbReference>
<dbReference type="SUPFAM" id="SSF56672">
    <property type="entry name" value="DNA/RNA polymerases"/>
    <property type="match status" value="1"/>
</dbReference>
<evidence type="ECO:0000259" key="1">
    <source>
        <dbReference type="PROSITE" id="PS50878"/>
    </source>
</evidence>
<accession>A0A3P3TDX0</accession>
<dbReference type="InterPro" id="IPR051083">
    <property type="entry name" value="GrpII_Intron_Splice-Mob/Def"/>
</dbReference>
<dbReference type="PROSITE" id="PS50878">
    <property type="entry name" value="RT_POL"/>
    <property type="match status" value="1"/>
</dbReference>
<protein>
    <recommendedName>
        <fullName evidence="1">Reverse transcriptase domain-containing protein</fullName>
    </recommendedName>
</protein>
<evidence type="ECO:0000313" key="2">
    <source>
        <dbReference type="EMBL" id="RRJ54643.1"/>
    </source>
</evidence>
<dbReference type="PANTHER" id="PTHR34047">
    <property type="entry name" value="NUCLEAR INTRON MATURASE 1, MITOCHONDRIAL-RELATED"/>
    <property type="match status" value="1"/>
</dbReference>
<dbReference type="RefSeq" id="WP_128635730.1">
    <property type="nucleotide sequence ID" value="NZ_RRCN01000002.1"/>
</dbReference>
<dbReference type="OrthoDB" id="9793236at2"/>
<dbReference type="EMBL" id="RRCN01000002">
    <property type="protein sequence ID" value="RRJ54643.1"/>
    <property type="molecule type" value="Genomic_DNA"/>
</dbReference>
<keyword evidence="3" id="KW-1185">Reference proteome</keyword>
<gene>
    <name evidence="2" type="ORF">EHV15_34160</name>
</gene>
<name>A0A3P3TDX0_9BACL</name>
<dbReference type="CDD" id="cd01651">
    <property type="entry name" value="RT_G2_intron"/>
    <property type="match status" value="1"/>
</dbReference>
<sequence length="299" mass="34289">MNVMERIAYLSKVAKADKKHRFSKLYKIVQNEAMLSYAWDCIRSNKGIKTAGVDRMNRSGFEERRDEHILTLSAQLRNGEYVPAPVRRVEIPKSNGKGKRPLGIPAIKDRLVQQAVKLILEAIYEPLFSDSSHGFRPRRSCQTAISEIVPRKFDWVIEGDIKGCFDNIKHSKLLNVLRTRIADERFIQLINKFLKSGYQMGFGTDGSNPVFATKDGTPQGGIVSPILANIYLHEFDNFMAPRQQNMDRKKRRDSKEYADFQNKLRKLSKALSENRTTYKVELKENTSSSEHSARGNQTY</sequence>
<organism evidence="2 3">
    <name type="scientific">Paenibacillus oralis</name>
    <dbReference type="NCBI Taxonomy" id="2490856"/>
    <lineage>
        <taxon>Bacteria</taxon>
        <taxon>Bacillati</taxon>
        <taxon>Bacillota</taxon>
        <taxon>Bacilli</taxon>
        <taxon>Bacillales</taxon>
        <taxon>Paenibacillaceae</taxon>
        <taxon>Paenibacillus</taxon>
    </lineage>
</organism>
<dbReference type="Proteomes" id="UP000267017">
    <property type="component" value="Unassembled WGS sequence"/>
</dbReference>